<gene>
    <name evidence="1" type="ORF">MM415B00488_0024</name>
</gene>
<dbReference type="AlphaFoldDB" id="A0A6M3J3X9"/>
<reference evidence="1" key="1">
    <citation type="submission" date="2020-03" db="EMBL/GenBank/DDBJ databases">
        <title>The deep terrestrial virosphere.</title>
        <authorList>
            <person name="Holmfeldt K."/>
            <person name="Nilsson E."/>
            <person name="Simone D."/>
            <person name="Lopez-Fernandez M."/>
            <person name="Wu X."/>
            <person name="de Brujin I."/>
            <person name="Lundin D."/>
            <person name="Andersson A."/>
            <person name="Bertilsson S."/>
            <person name="Dopson M."/>
        </authorList>
    </citation>
    <scope>NUCLEOTIDE SEQUENCE</scope>
    <source>
        <strain evidence="1">MM415B00488</strain>
    </source>
</reference>
<dbReference type="EMBL" id="MT141522">
    <property type="protein sequence ID" value="QJA64576.1"/>
    <property type="molecule type" value="Genomic_DNA"/>
</dbReference>
<evidence type="ECO:0000313" key="1">
    <source>
        <dbReference type="EMBL" id="QJA64576.1"/>
    </source>
</evidence>
<organism evidence="1">
    <name type="scientific">viral metagenome</name>
    <dbReference type="NCBI Taxonomy" id="1070528"/>
    <lineage>
        <taxon>unclassified sequences</taxon>
        <taxon>metagenomes</taxon>
        <taxon>organismal metagenomes</taxon>
    </lineage>
</organism>
<accession>A0A6M3J3X9</accession>
<name>A0A6M3J3X9_9ZZZZ</name>
<proteinExistence type="predicted"/>
<protein>
    <submittedName>
        <fullName evidence="1">Uncharacterized protein</fullName>
    </submittedName>
</protein>
<sequence>MDRKRVDRILRACVAQREHENLGRLPGQTERLCRALLMAWDEAEAARPRAPGPRRCECRCECDVAPCPACPGGEECGL</sequence>